<sequence length="151" mass="17165">MLEIAHRIGIKAPVAQVYQALATPEGVAGWWTEETDGDRHPGGILQLRFTANGEDRGAMQMKLRELQPSSLVLWEVLARPPEWTGTHIRFALHQEGEYSIVLFTHDGWGERAEFIRHCNTKWAMFLMSLKSLLETGSGQPSPRDIKIDEWN</sequence>
<dbReference type="Proteomes" id="UP000625930">
    <property type="component" value="Unassembled WGS sequence"/>
</dbReference>
<dbReference type="EMBL" id="JADUNP010000009">
    <property type="protein sequence ID" value="MBH1651810.1"/>
    <property type="molecule type" value="Genomic_DNA"/>
</dbReference>
<name>A0AA90AS18_STEMA</name>
<reference evidence="3" key="1">
    <citation type="submission" date="2020-11" db="EMBL/GenBank/DDBJ databases">
        <title>Enhanced detection system for hospital associated transmission using whole genome sequencing surveillance.</title>
        <authorList>
            <person name="Harrison L.H."/>
            <person name="Van Tyne D."/>
            <person name="Marsh J.W."/>
            <person name="Griffith M.P."/>
            <person name="Snyder D.J."/>
            <person name="Cooper V.S."/>
            <person name="Mustapha M."/>
        </authorList>
    </citation>
    <scope>NUCLEOTIDE SEQUENCE</scope>
    <source>
        <strain evidence="3">STEN00091</strain>
    </source>
</reference>
<dbReference type="InterPro" id="IPR023393">
    <property type="entry name" value="START-like_dom_sf"/>
</dbReference>
<dbReference type="Pfam" id="PF08327">
    <property type="entry name" value="AHSA1"/>
    <property type="match status" value="1"/>
</dbReference>
<evidence type="ECO:0000259" key="2">
    <source>
        <dbReference type="Pfam" id="PF08327"/>
    </source>
</evidence>
<evidence type="ECO:0000313" key="3">
    <source>
        <dbReference type="EMBL" id="MBH1651810.1"/>
    </source>
</evidence>
<dbReference type="SUPFAM" id="SSF55961">
    <property type="entry name" value="Bet v1-like"/>
    <property type="match status" value="1"/>
</dbReference>
<protein>
    <submittedName>
        <fullName evidence="3">SRPBCC domain-containing protein</fullName>
    </submittedName>
</protein>
<evidence type="ECO:0000256" key="1">
    <source>
        <dbReference type="ARBA" id="ARBA00006817"/>
    </source>
</evidence>
<evidence type="ECO:0000313" key="4">
    <source>
        <dbReference type="Proteomes" id="UP000625930"/>
    </source>
</evidence>
<proteinExistence type="inferred from homology"/>
<dbReference type="InterPro" id="IPR013538">
    <property type="entry name" value="ASHA1/2-like_C"/>
</dbReference>
<organism evidence="3 4">
    <name type="scientific">Stenotrophomonas maltophilia</name>
    <name type="common">Pseudomonas maltophilia</name>
    <name type="synonym">Xanthomonas maltophilia</name>
    <dbReference type="NCBI Taxonomy" id="40324"/>
    <lineage>
        <taxon>Bacteria</taxon>
        <taxon>Pseudomonadati</taxon>
        <taxon>Pseudomonadota</taxon>
        <taxon>Gammaproteobacteria</taxon>
        <taxon>Lysobacterales</taxon>
        <taxon>Lysobacteraceae</taxon>
        <taxon>Stenotrophomonas</taxon>
        <taxon>Stenotrophomonas maltophilia group</taxon>
    </lineage>
</organism>
<accession>A0AA90AS18</accession>
<feature type="domain" description="Activator of Hsp90 ATPase homologue 1/2-like C-terminal" evidence="2">
    <location>
        <begin position="11"/>
        <end position="134"/>
    </location>
</feature>
<dbReference type="Gene3D" id="3.30.530.20">
    <property type="match status" value="1"/>
</dbReference>
<dbReference type="CDD" id="cd07814">
    <property type="entry name" value="SRPBCC_CalC_Aha1-like"/>
    <property type="match status" value="1"/>
</dbReference>
<comment type="caution">
    <text evidence="3">The sequence shown here is derived from an EMBL/GenBank/DDBJ whole genome shotgun (WGS) entry which is preliminary data.</text>
</comment>
<comment type="similarity">
    <text evidence="1">Belongs to the AHA1 family.</text>
</comment>
<gene>
    <name evidence="3" type="ORF">I5U67_06470</name>
</gene>
<dbReference type="AlphaFoldDB" id="A0AA90AS18"/>